<evidence type="ECO:0000313" key="2">
    <source>
        <dbReference type="EMBL" id="QFS52929.1"/>
    </source>
</evidence>
<accession>A0A5P8WLZ2</accession>
<feature type="domain" description="CopG-like ribbon-helix-helix" evidence="1">
    <location>
        <begin position="13"/>
        <end position="52"/>
    </location>
</feature>
<proteinExistence type="predicted"/>
<reference evidence="2 3" key="1">
    <citation type="submission" date="2019-10" db="EMBL/GenBank/DDBJ databases">
        <title>Genomic and transcriptomic insights into the perfect genentic adaptation of a filamentous nitrogen-fixing cyanobacterium to rice fields.</title>
        <authorList>
            <person name="Chen Z."/>
        </authorList>
    </citation>
    <scope>NUCLEOTIDE SEQUENCE [LARGE SCALE GENOMIC DNA]</scope>
    <source>
        <strain evidence="2">CCNUC1</strain>
    </source>
</reference>
<evidence type="ECO:0000259" key="1">
    <source>
        <dbReference type="Pfam" id="PF07878"/>
    </source>
</evidence>
<dbReference type="KEGG" id="nsh:GXM_10193"/>
<dbReference type="EMBL" id="CP045233">
    <property type="protein sequence ID" value="QFS52929.1"/>
    <property type="molecule type" value="Genomic_DNA"/>
</dbReference>
<organism evidence="2 3">
    <name type="scientific">Nostoc sphaeroides CCNUC1</name>
    <dbReference type="NCBI Taxonomy" id="2653204"/>
    <lineage>
        <taxon>Bacteria</taxon>
        <taxon>Bacillati</taxon>
        <taxon>Cyanobacteriota</taxon>
        <taxon>Cyanophyceae</taxon>
        <taxon>Nostocales</taxon>
        <taxon>Nostocaceae</taxon>
        <taxon>Nostoc</taxon>
    </lineage>
</organism>
<dbReference type="AlphaFoldDB" id="A0A5P8WLZ2"/>
<dbReference type="Proteomes" id="UP000326678">
    <property type="component" value="Chromosome pGXM06"/>
</dbReference>
<evidence type="ECO:0000313" key="3">
    <source>
        <dbReference type="Proteomes" id="UP000326678"/>
    </source>
</evidence>
<name>A0A5P8WLZ2_9NOSO</name>
<dbReference type="Pfam" id="PF07878">
    <property type="entry name" value="RHH_5"/>
    <property type="match status" value="1"/>
</dbReference>
<gene>
    <name evidence="2" type="ORF">GXM_10193</name>
</gene>
<dbReference type="InterPro" id="IPR012869">
    <property type="entry name" value="RHH_5"/>
</dbReference>
<keyword evidence="3" id="KW-1185">Reference proteome</keyword>
<sequence>MLSKAIDKNRYVSKRFSVTVPDYVFEDLEAIARIQGRPTATLVAFLVEAFVRDAREKGELPSAKPPKQDGAA</sequence>
<protein>
    <recommendedName>
        <fullName evidence="1">CopG-like ribbon-helix-helix domain-containing protein</fullName>
    </recommendedName>
</protein>